<evidence type="ECO:0000256" key="4">
    <source>
        <dbReference type="ARBA" id="ARBA00022960"/>
    </source>
</evidence>
<dbReference type="PANTHER" id="PTHR36174">
    <property type="entry name" value="LIPID II:GLYCINE GLYCYLTRANSFERASE"/>
    <property type="match status" value="1"/>
</dbReference>
<keyword evidence="6" id="KW-0012">Acyltransferase</keyword>
<proteinExistence type="inferred from homology"/>
<organism evidence="12 13">
    <name type="scientific">Hazenella coriacea</name>
    <dbReference type="NCBI Taxonomy" id="1179467"/>
    <lineage>
        <taxon>Bacteria</taxon>
        <taxon>Bacillati</taxon>
        <taxon>Bacillota</taxon>
        <taxon>Bacilli</taxon>
        <taxon>Bacillales</taxon>
        <taxon>Thermoactinomycetaceae</taxon>
        <taxon>Hazenella</taxon>
    </lineage>
</organism>
<dbReference type="GO" id="GO:0016755">
    <property type="term" value="F:aminoacyltransferase activity"/>
    <property type="evidence" value="ECO:0007669"/>
    <property type="project" value="InterPro"/>
</dbReference>
<comment type="subcellular location">
    <subcellularLocation>
        <location evidence="1">Cytoplasm</location>
    </subcellularLocation>
</comment>
<dbReference type="EC" id="2.3.2.16" evidence="8"/>
<keyword evidence="3" id="KW-0808">Transferase</keyword>
<keyword evidence="13" id="KW-1185">Reference proteome</keyword>
<keyword evidence="5" id="KW-0573">Peptidoglycan synthesis</keyword>
<evidence type="ECO:0000313" key="13">
    <source>
        <dbReference type="Proteomes" id="UP000294937"/>
    </source>
</evidence>
<dbReference type="InterPro" id="IPR003447">
    <property type="entry name" value="FEMABX"/>
</dbReference>
<evidence type="ECO:0000256" key="8">
    <source>
        <dbReference type="ARBA" id="ARBA00039074"/>
    </source>
</evidence>
<accession>A0A4R3LDZ3</accession>
<dbReference type="Proteomes" id="UP000294937">
    <property type="component" value="Unassembled WGS sequence"/>
</dbReference>
<dbReference type="GO" id="GO:0005737">
    <property type="term" value="C:cytoplasm"/>
    <property type="evidence" value="ECO:0007669"/>
    <property type="project" value="UniProtKB-SubCell"/>
</dbReference>
<gene>
    <name evidence="12" type="ORF">EDD58_101178</name>
</gene>
<dbReference type="GO" id="GO:0009252">
    <property type="term" value="P:peptidoglycan biosynthetic process"/>
    <property type="evidence" value="ECO:0007669"/>
    <property type="project" value="UniProtKB-KW"/>
</dbReference>
<dbReference type="Gene3D" id="3.40.630.30">
    <property type="match status" value="2"/>
</dbReference>
<evidence type="ECO:0000256" key="6">
    <source>
        <dbReference type="ARBA" id="ARBA00023315"/>
    </source>
</evidence>
<evidence type="ECO:0000256" key="2">
    <source>
        <dbReference type="ARBA" id="ARBA00009943"/>
    </source>
</evidence>
<evidence type="ECO:0000256" key="3">
    <source>
        <dbReference type="ARBA" id="ARBA00022679"/>
    </source>
</evidence>
<name>A0A4R3LDZ3_9BACL</name>
<keyword evidence="7" id="KW-0961">Cell wall biogenesis/degradation</keyword>
<dbReference type="SUPFAM" id="SSF55729">
    <property type="entry name" value="Acyl-CoA N-acyltransferases (Nat)"/>
    <property type="match status" value="2"/>
</dbReference>
<evidence type="ECO:0000256" key="1">
    <source>
        <dbReference type="ARBA" id="ARBA00004496"/>
    </source>
</evidence>
<dbReference type="AlphaFoldDB" id="A0A4R3LDZ3"/>
<evidence type="ECO:0000256" key="7">
    <source>
        <dbReference type="ARBA" id="ARBA00023316"/>
    </source>
</evidence>
<dbReference type="PANTHER" id="PTHR36174:SF1">
    <property type="entry name" value="LIPID II:GLYCINE GLYCYLTRANSFERASE"/>
    <property type="match status" value="1"/>
</dbReference>
<protein>
    <recommendedName>
        <fullName evidence="9">Lipid II:glycine glycyltransferase</fullName>
        <ecNumber evidence="8">2.3.2.16</ecNumber>
    </recommendedName>
    <alternativeName>
        <fullName evidence="10">Factor essential for expression of methicillin resistance X</fullName>
    </alternativeName>
</protein>
<evidence type="ECO:0000256" key="11">
    <source>
        <dbReference type="ARBA" id="ARBA00048654"/>
    </source>
</evidence>
<evidence type="ECO:0000256" key="10">
    <source>
        <dbReference type="ARBA" id="ARBA00042933"/>
    </source>
</evidence>
<evidence type="ECO:0000256" key="5">
    <source>
        <dbReference type="ARBA" id="ARBA00022984"/>
    </source>
</evidence>
<dbReference type="GO" id="GO:0071555">
    <property type="term" value="P:cell wall organization"/>
    <property type="evidence" value="ECO:0007669"/>
    <property type="project" value="UniProtKB-KW"/>
</dbReference>
<evidence type="ECO:0000256" key="9">
    <source>
        <dbReference type="ARBA" id="ARBA00040679"/>
    </source>
</evidence>
<comment type="catalytic activity">
    <reaction evidence="11">
        <text>beta-D-GlcNAc-(1-&gt;4)-Mur2Ac(oyl-L-Ala-D-isoglutaminyl-L-Lys-D-Ala-D-Ala)-di-trans,octa-cis-undecaprenyl diphosphate + glycyl-tRNA(Gly) = beta-D-GlcNAc-(1-&gt;4)-Mur2Ac(oyl-L-Ala-D-isoglutaminyl-L-Lys-(N(6)-Gly)-D-Ala-D-Ala)-di-trans,octa-cis-undecaprenyl diphosphate + tRNA(Gly) + H(+)</text>
        <dbReference type="Rhea" id="RHEA:30435"/>
        <dbReference type="Rhea" id="RHEA-COMP:9664"/>
        <dbReference type="Rhea" id="RHEA-COMP:9683"/>
        <dbReference type="ChEBI" id="CHEBI:15378"/>
        <dbReference type="ChEBI" id="CHEBI:62233"/>
        <dbReference type="ChEBI" id="CHEBI:62234"/>
        <dbReference type="ChEBI" id="CHEBI:78442"/>
        <dbReference type="ChEBI" id="CHEBI:78522"/>
        <dbReference type="EC" id="2.3.2.16"/>
    </reaction>
</comment>
<dbReference type="PROSITE" id="PS51191">
    <property type="entry name" value="FEMABX"/>
    <property type="match status" value="1"/>
</dbReference>
<dbReference type="Pfam" id="PF02388">
    <property type="entry name" value="FemAB"/>
    <property type="match status" value="2"/>
</dbReference>
<keyword evidence="4" id="KW-0133">Cell shape</keyword>
<comment type="similarity">
    <text evidence="2">Belongs to the FemABX family.</text>
</comment>
<dbReference type="EMBL" id="SMAG01000001">
    <property type="protein sequence ID" value="TCS96544.1"/>
    <property type="molecule type" value="Genomic_DNA"/>
</dbReference>
<comment type="caution">
    <text evidence="12">The sequence shown here is derived from an EMBL/GenBank/DDBJ whole genome shotgun (WGS) entry which is preliminary data.</text>
</comment>
<dbReference type="InterPro" id="IPR050644">
    <property type="entry name" value="PG_Glycine_Bridge_Synth"/>
</dbReference>
<dbReference type="RefSeq" id="WP_131922949.1">
    <property type="nucleotide sequence ID" value="NZ_SMAG01000001.1"/>
</dbReference>
<reference evidence="12 13" key="1">
    <citation type="submission" date="2019-03" db="EMBL/GenBank/DDBJ databases">
        <title>Genomic Encyclopedia of Type Strains, Phase IV (KMG-IV): sequencing the most valuable type-strain genomes for metagenomic binning, comparative biology and taxonomic classification.</title>
        <authorList>
            <person name="Goeker M."/>
        </authorList>
    </citation>
    <scope>NUCLEOTIDE SEQUENCE [LARGE SCALE GENOMIC DNA]</scope>
    <source>
        <strain evidence="12 13">DSM 45707</strain>
    </source>
</reference>
<dbReference type="OrthoDB" id="9785911at2"/>
<dbReference type="InterPro" id="IPR016181">
    <property type="entry name" value="Acyl_CoA_acyltransferase"/>
</dbReference>
<dbReference type="GO" id="GO:0008360">
    <property type="term" value="P:regulation of cell shape"/>
    <property type="evidence" value="ECO:0007669"/>
    <property type="project" value="UniProtKB-KW"/>
</dbReference>
<sequence>MLTVTLVERDHYLNFVETHPYRNFMQYPSWSDLKAEWKWLSEFVGWFNSQGVMVGGAVILYRKVPGLNKYLAYIPRGPIIDWFAQIPLKEWFYPLFNHLKQRHVFSVKMDPPLVHQTWSMETIINSLQGIPADELRNMRLHRLKPDRVDQNVNQVKQGLAEMGWKENVGQDSFDTVQPQYVFRLNMKNKTLDEVYNDFHPLWQQKIQQAEQNHVTIKVGTEQDLPNFHHLLTLNARREQSQVRDISYFKRMFEALTSESPDRVRLYMASRGNHLLCAALAIHVNGQTWDLYSARSDYEDDSSVYLMRWKMIQDSYNQGDRVYDFRGISNTLNASDPLFGYLQFRMGFGGDACELMGEWDFPVIPMLHWAFDMYMKRR</sequence>
<evidence type="ECO:0000313" key="12">
    <source>
        <dbReference type="EMBL" id="TCS96544.1"/>
    </source>
</evidence>